<organism evidence="2 3">
    <name type="scientific">Onishia taeanensis</name>
    <dbReference type="NCBI Taxonomy" id="284577"/>
    <lineage>
        <taxon>Bacteria</taxon>
        <taxon>Pseudomonadati</taxon>
        <taxon>Pseudomonadota</taxon>
        <taxon>Gammaproteobacteria</taxon>
        <taxon>Oceanospirillales</taxon>
        <taxon>Halomonadaceae</taxon>
        <taxon>Onishia</taxon>
    </lineage>
</organism>
<name>A0A328XSW9_9GAMM</name>
<dbReference type="SUPFAM" id="SSF55073">
    <property type="entry name" value="Nucleotide cyclase"/>
    <property type="match status" value="1"/>
</dbReference>
<evidence type="ECO:0000313" key="3">
    <source>
        <dbReference type="Proteomes" id="UP000249700"/>
    </source>
</evidence>
<dbReference type="Pfam" id="PF00990">
    <property type="entry name" value="GGDEF"/>
    <property type="match status" value="1"/>
</dbReference>
<proteinExistence type="predicted"/>
<dbReference type="InterPro" id="IPR029787">
    <property type="entry name" value="Nucleotide_cyclase"/>
</dbReference>
<comment type="caution">
    <text evidence="2">The sequence shown here is derived from an EMBL/GenBank/DDBJ whole genome shotgun (WGS) entry which is preliminary data.</text>
</comment>
<dbReference type="InterPro" id="IPR043128">
    <property type="entry name" value="Rev_trsase/Diguanyl_cyclase"/>
</dbReference>
<dbReference type="PROSITE" id="PS50887">
    <property type="entry name" value="GGDEF"/>
    <property type="match status" value="1"/>
</dbReference>
<dbReference type="InterPro" id="IPR000160">
    <property type="entry name" value="GGDEF_dom"/>
</dbReference>
<gene>
    <name evidence="2" type="ORF">BCL93_104105</name>
</gene>
<dbReference type="Gene3D" id="3.30.70.270">
    <property type="match status" value="1"/>
</dbReference>
<accession>A0A328XSW9</accession>
<feature type="domain" description="GGDEF" evidence="1">
    <location>
        <begin position="1"/>
        <end position="117"/>
    </location>
</feature>
<dbReference type="EMBL" id="QLSX01000004">
    <property type="protein sequence ID" value="RAR62128.1"/>
    <property type="molecule type" value="Genomic_DNA"/>
</dbReference>
<evidence type="ECO:0000259" key="1">
    <source>
        <dbReference type="PROSITE" id="PS50887"/>
    </source>
</evidence>
<protein>
    <submittedName>
        <fullName evidence="2">Diguanylate cyclase with GGDEF domain</fullName>
    </submittedName>
</protein>
<reference evidence="2 3" key="1">
    <citation type="submission" date="2018-06" db="EMBL/GenBank/DDBJ databases">
        <title>Comparative analysis of microorganisms from saline springs in Andes Mountain Range, Colombia.</title>
        <authorList>
            <person name="Rubin E."/>
        </authorList>
    </citation>
    <scope>NUCLEOTIDE SEQUENCE [LARGE SCALE GENOMIC DNA]</scope>
    <source>
        <strain evidence="2 3">USBA-857</strain>
    </source>
</reference>
<dbReference type="Proteomes" id="UP000249700">
    <property type="component" value="Unassembled WGS sequence"/>
</dbReference>
<evidence type="ECO:0000313" key="2">
    <source>
        <dbReference type="EMBL" id="RAR62128.1"/>
    </source>
</evidence>
<sequence>MTGVVKVKITDMSDVIEALGLEAADELLFEMSQKLSRAISGNHQAYRITPDELALIVPDLEPHDLDTISQQLLEAGEETPSIQQMPVRIQLALGSAITDINNKIMPVKLLREPHVAI</sequence>
<dbReference type="AlphaFoldDB" id="A0A328XSW9"/>